<reference evidence="1 2" key="1">
    <citation type="submission" date="2018-10" db="EMBL/GenBank/DDBJ databases">
        <title>Natrarchaeobius chitinivorans gen. nov., sp. nov., and Natrarchaeobius haloalkaliphilus sp. nov., alkaliphilic, chitin-utilizing haloarchaea from hypersaline alkaline lakes.</title>
        <authorList>
            <person name="Sorokin D.Y."/>
            <person name="Elcheninov A.G."/>
            <person name="Kostrikina N.A."/>
            <person name="Bale N.J."/>
            <person name="Sinninghe Damste J.S."/>
            <person name="Khijniak T.V."/>
            <person name="Kublanov I.V."/>
            <person name="Toshchakov S.V."/>
        </authorList>
    </citation>
    <scope>NUCLEOTIDE SEQUENCE [LARGE SCALE GENOMIC DNA]</scope>
    <source>
        <strain evidence="1 2">AArcht4T</strain>
    </source>
</reference>
<evidence type="ECO:0000313" key="2">
    <source>
        <dbReference type="Proteomes" id="UP000282323"/>
    </source>
</evidence>
<keyword evidence="2" id="KW-1185">Reference proteome</keyword>
<comment type="caution">
    <text evidence="1">The sequence shown here is derived from an EMBL/GenBank/DDBJ whole genome shotgun (WGS) entry which is preliminary data.</text>
</comment>
<accession>A0A3N6NXC4</accession>
<dbReference type="RefSeq" id="WP_124197708.1">
    <property type="nucleotide sequence ID" value="NZ_REGA01000048.1"/>
</dbReference>
<dbReference type="EMBL" id="REGA01000048">
    <property type="protein sequence ID" value="RQG89329.1"/>
    <property type="molecule type" value="Genomic_DNA"/>
</dbReference>
<dbReference type="Proteomes" id="UP000282323">
    <property type="component" value="Unassembled WGS sequence"/>
</dbReference>
<protein>
    <submittedName>
        <fullName evidence="1">AbrB/MazE/SpoVT family DNA-binding domain-containing protein</fullName>
    </submittedName>
</protein>
<dbReference type="OrthoDB" id="201171at2157"/>
<organism evidence="1 2">
    <name type="scientific">Natrarchaeobius chitinivorans</name>
    <dbReference type="NCBI Taxonomy" id="1679083"/>
    <lineage>
        <taxon>Archaea</taxon>
        <taxon>Methanobacteriati</taxon>
        <taxon>Methanobacteriota</taxon>
        <taxon>Stenosarchaea group</taxon>
        <taxon>Halobacteria</taxon>
        <taxon>Halobacteriales</taxon>
        <taxon>Natrialbaceae</taxon>
        <taxon>Natrarchaeobius</taxon>
    </lineage>
</organism>
<dbReference type="GO" id="GO:0003677">
    <property type="term" value="F:DNA binding"/>
    <property type="evidence" value="ECO:0007669"/>
    <property type="project" value="UniProtKB-KW"/>
</dbReference>
<evidence type="ECO:0000313" key="1">
    <source>
        <dbReference type="EMBL" id="RQG89329.1"/>
    </source>
</evidence>
<keyword evidence="1" id="KW-0238">DNA-binding</keyword>
<gene>
    <name evidence="1" type="ORF">EA473_22230</name>
</gene>
<name>A0A3N6NXC4_NATCH</name>
<sequence length="60" mass="6537">MPIYERYIGTTTAQGREADETVTTTIPKPVAEELGIEAGTPVLWDCEEGSETAQIKNPVE</sequence>
<proteinExistence type="predicted"/>
<dbReference type="AlphaFoldDB" id="A0A3N6NXC4"/>